<evidence type="ECO:0000313" key="1">
    <source>
        <dbReference type="EMBL" id="OHU47132.1"/>
    </source>
</evidence>
<dbReference type="RefSeq" id="WP_070947750.1">
    <property type="nucleotide sequence ID" value="NZ_MLIQ01000042.1"/>
</dbReference>
<evidence type="ECO:0000313" key="2">
    <source>
        <dbReference type="EMBL" id="OHU47428.1"/>
    </source>
</evidence>
<organism evidence="1 3">
    <name type="scientific">Mycobacteroides chelonae</name>
    <name type="common">Mycobacterium chelonae</name>
    <dbReference type="NCBI Taxonomy" id="1774"/>
    <lineage>
        <taxon>Bacteria</taxon>
        <taxon>Bacillati</taxon>
        <taxon>Actinomycetota</taxon>
        <taxon>Actinomycetes</taxon>
        <taxon>Mycobacteriales</taxon>
        <taxon>Mycobacteriaceae</taxon>
        <taxon>Mycobacteroides</taxon>
    </lineage>
</organism>
<evidence type="ECO:0000313" key="3">
    <source>
        <dbReference type="Proteomes" id="UP000180043"/>
    </source>
</evidence>
<gene>
    <name evidence="1" type="ORF">BKG82_26095</name>
    <name evidence="2" type="ORF">BKG82_27875</name>
</gene>
<dbReference type="Proteomes" id="UP000180043">
    <property type="component" value="Unassembled WGS sequence"/>
</dbReference>
<proteinExistence type="predicted"/>
<dbReference type="EMBL" id="MLIQ01000042">
    <property type="protein sequence ID" value="OHU47132.1"/>
    <property type="molecule type" value="Genomic_DNA"/>
</dbReference>
<accession>A0A1S1LIG5</accession>
<reference evidence="1 3" key="1">
    <citation type="submission" date="2016-10" db="EMBL/GenBank/DDBJ databases">
        <title>Evaluation of Human, Veterinary and Environmental Mycobacterium chelonae Isolates by Core Genome Phylogenomic Analysis, Targeted Gene Comparison, and Anti-microbial Susceptibility Patterns: A Tale of Mistaken Identities.</title>
        <authorList>
            <person name="Fogelson S.B."/>
            <person name="Camus A.C."/>
            <person name="Lorenz W."/>
            <person name="Vasireddy R."/>
            <person name="Vasireddy S."/>
            <person name="Smith T."/>
            <person name="Brown-Elliott B.A."/>
            <person name="Wallace R.J.Jr."/>
            <person name="Hasan N.A."/>
            <person name="Reischl U."/>
            <person name="Sanchez S."/>
        </authorList>
    </citation>
    <scope>NUCLEOTIDE SEQUENCE [LARGE SCALE GENOMIC DNA]</scope>
    <source>
        <strain evidence="1 3">15515</strain>
    </source>
</reference>
<dbReference type="AlphaFoldDB" id="A0A1S1LIG5"/>
<dbReference type="EMBL" id="MLIQ01000042">
    <property type="protein sequence ID" value="OHU47428.1"/>
    <property type="molecule type" value="Genomic_DNA"/>
</dbReference>
<comment type="caution">
    <text evidence="1">The sequence shown here is derived from an EMBL/GenBank/DDBJ whole genome shotgun (WGS) entry which is preliminary data.</text>
</comment>
<protein>
    <submittedName>
        <fullName evidence="1">Uncharacterized protein</fullName>
    </submittedName>
</protein>
<name>A0A1S1LIG5_MYCCH</name>
<sequence>MAETDVMLAQLSTLLVRAEPHCDALDFREISSRVATLVELPRPDTPMAQRELMRHGVGVFEDLAIAVKRHASHPRGTDPH</sequence>